<reference evidence="5 6" key="1">
    <citation type="journal article" date="2014" name="Int. J. Syst. Evol. Microbiol.">
        <title>Complete genome sequence of Corynebacterium casei LMG S-19264T (=DSM 44701T), isolated from a smear-ripened cheese.</title>
        <authorList>
            <consortium name="US DOE Joint Genome Institute (JGI-PGF)"/>
            <person name="Walter F."/>
            <person name="Albersmeier A."/>
            <person name="Kalinowski J."/>
            <person name="Ruckert C."/>
        </authorList>
    </citation>
    <scope>NUCLEOTIDE SEQUENCE [LARGE SCALE GENOMIC DNA]</scope>
    <source>
        <strain evidence="5 6">CGMCC 1.15286</strain>
    </source>
</reference>
<dbReference type="GO" id="GO:0003677">
    <property type="term" value="F:DNA binding"/>
    <property type="evidence" value="ECO:0007669"/>
    <property type="project" value="UniProtKB-KW"/>
</dbReference>
<accession>A0A917H5D6</accession>
<dbReference type="InterPro" id="IPR036390">
    <property type="entry name" value="WH_DNA-bd_sf"/>
</dbReference>
<dbReference type="AlphaFoldDB" id="A0A917H5D6"/>
<dbReference type="SUPFAM" id="SSF46785">
    <property type="entry name" value="Winged helix' DNA-binding domain"/>
    <property type="match status" value="1"/>
</dbReference>
<organism evidence="5 6">
    <name type="scientific">Paenibacillus radicis</name>
    <name type="common">ex Gao et al. 2016</name>
    <dbReference type="NCBI Taxonomy" id="1737354"/>
    <lineage>
        <taxon>Bacteria</taxon>
        <taxon>Bacillati</taxon>
        <taxon>Bacillota</taxon>
        <taxon>Bacilli</taxon>
        <taxon>Bacillales</taxon>
        <taxon>Paenibacillaceae</taxon>
        <taxon>Paenibacillus</taxon>
    </lineage>
</organism>
<keyword evidence="1" id="KW-0805">Transcription regulation</keyword>
<comment type="caution">
    <text evidence="5">The sequence shown here is derived from an EMBL/GenBank/DDBJ whole genome shotgun (WGS) entry which is preliminary data.</text>
</comment>
<dbReference type="InterPro" id="IPR036388">
    <property type="entry name" value="WH-like_DNA-bd_sf"/>
</dbReference>
<evidence type="ECO:0000259" key="4">
    <source>
        <dbReference type="PROSITE" id="PS51118"/>
    </source>
</evidence>
<evidence type="ECO:0000313" key="5">
    <source>
        <dbReference type="EMBL" id="GGG67982.1"/>
    </source>
</evidence>
<dbReference type="PROSITE" id="PS51118">
    <property type="entry name" value="HTH_HXLR"/>
    <property type="match status" value="1"/>
</dbReference>
<protein>
    <submittedName>
        <fullName evidence="5">HTH-type transcriptional regulator YdeP</fullName>
    </submittedName>
</protein>
<gene>
    <name evidence="5" type="primary">ydeP</name>
    <name evidence="5" type="ORF">GCM10010918_23450</name>
</gene>
<feature type="domain" description="HTH hxlR-type" evidence="4">
    <location>
        <begin position="8"/>
        <end position="107"/>
    </location>
</feature>
<keyword evidence="3" id="KW-0804">Transcription</keyword>
<evidence type="ECO:0000256" key="2">
    <source>
        <dbReference type="ARBA" id="ARBA00023125"/>
    </source>
</evidence>
<dbReference type="Gene3D" id="1.10.10.10">
    <property type="entry name" value="Winged helix-like DNA-binding domain superfamily/Winged helix DNA-binding domain"/>
    <property type="match status" value="1"/>
</dbReference>
<evidence type="ECO:0000256" key="3">
    <source>
        <dbReference type="ARBA" id="ARBA00023163"/>
    </source>
</evidence>
<dbReference type="InterPro" id="IPR002577">
    <property type="entry name" value="HTH_HxlR"/>
</dbReference>
<keyword evidence="6" id="KW-1185">Reference proteome</keyword>
<name>A0A917H5D6_9BACL</name>
<dbReference type="EMBL" id="BMHY01000004">
    <property type="protein sequence ID" value="GGG67982.1"/>
    <property type="molecule type" value="Genomic_DNA"/>
</dbReference>
<keyword evidence="2" id="KW-0238">DNA-binding</keyword>
<evidence type="ECO:0000256" key="1">
    <source>
        <dbReference type="ARBA" id="ARBA00023015"/>
    </source>
</evidence>
<dbReference type="Proteomes" id="UP000600247">
    <property type="component" value="Unassembled WGS sequence"/>
</dbReference>
<dbReference type="RefSeq" id="WP_188889388.1">
    <property type="nucleotide sequence ID" value="NZ_BMHY01000004.1"/>
</dbReference>
<dbReference type="PANTHER" id="PTHR33204:SF33">
    <property type="entry name" value="TRANSCRIPTIONAL REGULATOR, MARR FAMILY"/>
    <property type="match status" value="1"/>
</dbReference>
<dbReference type="Pfam" id="PF01638">
    <property type="entry name" value="HxlR"/>
    <property type="match status" value="1"/>
</dbReference>
<dbReference type="PANTHER" id="PTHR33204">
    <property type="entry name" value="TRANSCRIPTIONAL REGULATOR, MARR FAMILY"/>
    <property type="match status" value="1"/>
</dbReference>
<proteinExistence type="predicted"/>
<evidence type="ECO:0000313" key="6">
    <source>
        <dbReference type="Proteomes" id="UP000600247"/>
    </source>
</evidence>
<sequence length="110" mass="12675">MEKSAGGCPVEAAVKLIGGKWKIVILYQLVTNGPKRFNELRRIFPEVTQRMLTLQLRELEEDGLINRKVYHEVPPKVEYSVSELGQSLHQVLLHIQDWGLYYLDQKAAKN</sequence>